<evidence type="ECO:0000256" key="1">
    <source>
        <dbReference type="SAM" id="Coils"/>
    </source>
</evidence>
<name>A0A392VX73_9FABA</name>
<feature type="coiled-coil region" evidence="1">
    <location>
        <begin position="3"/>
        <end position="68"/>
    </location>
</feature>
<evidence type="ECO:0000313" key="3">
    <source>
        <dbReference type="Proteomes" id="UP000265520"/>
    </source>
</evidence>
<dbReference type="AlphaFoldDB" id="A0A392VX73"/>
<protein>
    <submittedName>
        <fullName evidence="2">Uncharacterized protein</fullName>
    </submittedName>
</protein>
<keyword evidence="3" id="KW-1185">Reference proteome</keyword>
<feature type="non-terminal residue" evidence="2">
    <location>
        <position position="68"/>
    </location>
</feature>
<reference evidence="2 3" key="1">
    <citation type="journal article" date="2018" name="Front. Plant Sci.">
        <title>Red Clover (Trifolium pratense) and Zigzag Clover (T. medium) - A Picture of Genomic Similarities and Differences.</title>
        <authorList>
            <person name="Dluhosova J."/>
            <person name="Istvanek J."/>
            <person name="Nedelnik J."/>
            <person name="Repkova J."/>
        </authorList>
    </citation>
    <scope>NUCLEOTIDE SEQUENCE [LARGE SCALE GENOMIC DNA]</scope>
    <source>
        <strain evidence="3">cv. 10/8</strain>
        <tissue evidence="2">Leaf</tissue>
    </source>
</reference>
<feature type="non-terminal residue" evidence="2">
    <location>
        <position position="1"/>
    </location>
</feature>
<keyword evidence="1" id="KW-0175">Coiled coil</keyword>
<sequence>AKNEKLEAKLLIVEIELTDHQEKQKVFAEQTTELRETRTKLEKAKKELEELEARSAEEKRKLAEEIDA</sequence>
<dbReference type="EMBL" id="LXQA011316723">
    <property type="protein sequence ID" value="MCI92988.1"/>
    <property type="molecule type" value="Genomic_DNA"/>
</dbReference>
<comment type="caution">
    <text evidence="2">The sequence shown here is derived from an EMBL/GenBank/DDBJ whole genome shotgun (WGS) entry which is preliminary data.</text>
</comment>
<proteinExistence type="predicted"/>
<evidence type="ECO:0000313" key="2">
    <source>
        <dbReference type="EMBL" id="MCI92988.1"/>
    </source>
</evidence>
<organism evidence="2 3">
    <name type="scientific">Trifolium medium</name>
    <dbReference type="NCBI Taxonomy" id="97028"/>
    <lineage>
        <taxon>Eukaryota</taxon>
        <taxon>Viridiplantae</taxon>
        <taxon>Streptophyta</taxon>
        <taxon>Embryophyta</taxon>
        <taxon>Tracheophyta</taxon>
        <taxon>Spermatophyta</taxon>
        <taxon>Magnoliopsida</taxon>
        <taxon>eudicotyledons</taxon>
        <taxon>Gunneridae</taxon>
        <taxon>Pentapetalae</taxon>
        <taxon>rosids</taxon>
        <taxon>fabids</taxon>
        <taxon>Fabales</taxon>
        <taxon>Fabaceae</taxon>
        <taxon>Papilionoideae</taxon>
        <taxon>50 kb inversion clade</taxon>
        <taxon>NPAAA clade</taxon>
        <taxon>Hologalegina</taxon>
        <taxon>IRL clade</taxon>
        <taxon>Trifolieae</taxon>
        <taxon>Trifolium</taxon>
    </lineage>
</organism>
<accession>A0A392VX73</accession>
<dbReference type="Proteomes" id="UP000265520">
    <property type="component" value="Unassembled WGS sequence"/>
</dbReference>